<organism evidence="2">
    <name type="scientific">Klebsiella oxytoca</name>
    <dbReference type="NCBI Taxonomy" id="571"/>
    <lineage>
        <taxon>Bacteria</taxon>
        <taxon>Pseudomonadati</taxon>
        <taxon>Pseudomonadota</taxon>
        <taxon>Gammaproteobacteria</taxon>
        <taxon>Enterobacterales</taxon>
        <taxon>Enterobacteriaceae</taxon>
        <taxon>Klebsiella/Raoultella group</taxon>
        <taxon>Klebsiella</taxon>
    </lineage>
</organism>
<accession>A0A6N3FHG4</accession>
<name>A0A6N3FHG4_KLEOX</name>
<reference evidence="2" key="1">
    <citation type="submission" date="2019-11" db="EMBL/GenBank/DDBJ databases">
        <authorList>
            <person name="Feng L."/>
        </authorList>
    </citation>
    <scope>NUCLEOTIDE SEQUENCE</scope>
    <source>
        <strain evidence="2">KOxytocaLFYP65</strain>
    </source>
</reference>
<dbReference type="AlphaFoldDB" id="A0A6N3FHG4"/>
<sequence>MKRGAIALIFVAALTACDDRVVSHFSDYAAIPEQSGIWSWLPVFFPISAREIKIATNLDLDLFYADFALAEHDERAHFEAALGLGSVVQSLDSAHKSWCKTGKTLWNSEAQAKSFFIQKLSVERYRITNDMPACTKIGY</sequence>
<evidence type="ECO:0000259" key="1">
    <source>
        <dbReference type="Pfam" id="PF26610"/>
    </source>
</evidence>
<dbReference type="Pfam" id="PF26610">
    <property type="entry name" value="YbbD_head"/>
    <property type="match status" value="1"/>
</dbReference>
<evidence type="ECO:0000313" key="2">
    <source>
        <dbReference type="EMBL" id="VYU51299.1"/>
    </source>
</evidence>
<dbReference type="RefSeq" id="WP_017145307.1">
    <property type="nucleotide sequence ID" value="NZ_CAAKNQ010000085.1"/>
</dbReference>
<dbReference type="EMBL" id="CACRTM010000027">
    <property type="protein sequence ID" value="VYU51299.1"/>
    <property type="molecule type" value="Genomic_DNA"/>
</dbReference>
<protein>
    <recommendedName>
        <fullName evidence="1">YbbD head domain-containing protein</fullName>
    </recommendedName>
</protein>
<gene>
    <name evidence="2" type="ORF">KOLFYP65_04376</name>
</gene>
<dbReference type="PROSITE" id="PS51257">
    <property type="entry name" value="PROKAR_LIPOPROTEIN"/>
    <property type="match status" value="1"/>
</dbReference>
<proteinExistence type="predicted"/>
<feature type="domain" description="YbbD head" evidence="1">
    <location>
        <begin position="19"/>
        <end position="67"/>
    </location>
</feature>
<dbReference type="InterPro" id="IPR058827">
    <property type="entry name" value="YbbD_head"/>
</dbReference>